<accession>A0A1Q9HNB2</accession>
<name>A0A1Q9HNB2_9VIBR</name>
<dbReference type="RefSeq" id="WP_075706485.1">
    <property type="nucleotide sequence ID" value="NZ_MJMJ01000004.1"/>
</dbReference>
<dbReference type="STRING" id="1381081.BIY22_16035"/>
<evidence type="ECO:0000313" key="3">
    <source>
        <dbReference type="Proteomes" id="UP000186313"/>
    </source>
</evidence>
<keyword evidence="1" id="KW-1133">Transmembrane helix</keyword>
<dbReference type="AlphaFoldDB" id="A0A1Q9HNB2"/>
<evidence type="ECO:0000256" key="1">
    <source>
        <dbReference type="SAM" id="Phobius"/>
    </source>
</evidence>
<dbReference type="SUPFAM" id="SSF54523">
    <property type="entry name" value="Pili subunits"/>
    <property type="match status" value="1"/>
</dbReference>
<proteinExistence type="predicted"/>
<gene>
    <name evidence="2" type="ORF">BIY22_16035</name>
</gene>
<evidence type="ECO:0000313" key="2">
    <source>
        <dbReference type="EMBL" id="OLQ92322.1"/>
    </source>
</evidence>
<feature type="transmembrane region" description="Helical" evidence="1">
    <location>
        <begin position="12"/>
        <end position="31"/>
    </location>
</feature>
<dbReference type="InterPro" id="IPR012902">
    <property type="entry name" value="N_methyl_site"/>
</dbReference>
<reference evidence="2 3" key="1">
    <citation type="submission" date="2016-09" db="EMBL/GenBank/DDBJ databases">
        <title>Genomic Taxonomy of the Vibrionaceae.</title>
        <authorList>
            <person name="Gonzalez-Castillo A."/>
            <person name="Gomez-Gil B."/>
            <person name="Enciso-Ibarra K."/>
        </authorList>
    </citation>
    <scope>NUCLEOTIDE SEQUENCE [LARGE SCALE GENOMIC DNA]</scope>
    <source>
        <strain evidence="2 3">CAIM 703</strain>
    </source>
</reference>
<comment type="caution">
    <text evidence="2">The sequence shown here is derived from an EMBL/GenBank/DDBJ whole genome shotgun (WGS) entry which is preliminary data.</text>
</comment>
<keyword evidence="1" id="KW-0472">Membrane</keyword>
<dbReference type="Gene3D" id="3.30.700.10">
    <property type="entry name" value="Glycoprotein, Type 4 Pilin"/>
    <property type="match status" value="1"/>
</dbReference>
<sequence length="159" mass="17290">MKQSRGFTLIELVIVIVILAILAVTAAPRFLNLSSDARISILKGAQGAVKSADSLVYSKAVRHGIESIPAASFAQGNIVIETEFGHVDNSKENLLKAVDLSGYFLAEYEDQDGKVVTTISTDKQLDTTEPSWQNLFQCRLDVHQASNGELLFNLVHIGC</sequence>
<dbReference type="EMBL" id="MJMJ01000004">
    <property type="protein sequence ID" value="OLQ92322.1"/>
    <property type="molecule type" value="Genomic_DNA"/>
</dbReference>
<dbReference type="InterPro" id="IPR045584">
    <property type="entry name" value="Pilin-like"/>
</dbReference>
<dbReference type="PROSITE" id="PS00409">
    <property type="entry name" value="PROKAR_NTER_METHYL"/>
    <property type="match status" value="1"/>
</dbReference>
<evidence type="ECO:0008006" key="4">
    <source>
        <dbReference type="Google" id="ProtNLM"/>
    </source>
</evidence>
<organism evidence="2 3">
    <name type="scientific">Vibrio panuliri</name>
    <dbReference type="NCBI Taxonomy" id="1381081"/>
    <lineage>
        <taxon>Bacteria</taxon>
        <taxon>Pseudomonadati</taxon>
        <taxon>Pseudomonadota</taxon>
        <taxon>Gammaproteobacteria</taxon>
        <taxon>Vibrionales</taxon>
        <taxon>Vibrionaceae</taxon>
        <taxon>Vibrio</taxon>
    </lineage>
</organism>
<dbReference type="OrthoDB" id="5902365at2"/>
<dbReference type="NCBIfam" id="TIGR02532">
    <property type="entry name" value="IV_pilin_GFxxxE"/>
    <property type="match status" value="1"/>
</dbReference>
<protein>
    <recommendedName>
        <fullName evidence="4">MSHA biogenesis protein MshA</fullName>
    </recommendedName>
</protein>
<keyword evidence="1" id="KW-0812">Transmembrane</keyword>
<dbReference type="Proteomes" id="UP000186313">
    <property type="component" value="Unassembled WGS sequence"/>
</dbReference>
<dbReference type="Pfam" id="PF07963">
    <property type="entry name" value="N_methyl"/>
    <property type="match status" value="1"/>
</dbReference>